<dbReference type="Pfam" id="PF13356">
    <property type="entry name" value="Arm-DNA-bind_3"/>
    <property type="match status" value="1"/>
</dbReference>
<dbReference type="EMBL" id="FOBH01000001">
    <property type="protein sequence ID" value="SEK34492.1"/>
    <property type="molecule type" value="Genomic_DNA"/>
</dbReference>
<name>A0A1H7GCD3_9PROT</name>
<organism evidence="2 3">
    <name type="scientific">Nitrosovibrio tenuis</name>
    <dbReference type="NCBI Taxonomy" id="1233"/>
    <lineage>
        <taxon>Bacteria</taxon>
        <taxon>Pseudomonadati</taxon>
        <taxon>Pseudomonadota</taxon>
        <taxon>Betaproteobacteria</taxon>
        <taxon>Nitrosomonadales</taxon>
        <taxon>Nitrosomonadaceae</taxon>
        <taxon>Nitrosovibrio</taxon>
    </lineage>
</organism>
<evidence type="ECO:0000313" key="2">
    <source>
        <dbReference type="EMBL" id="SEK34492.1"/>
    </source>
</evidence>
<dbReference type="InterPro" id="IPR025166">
    <property type="entry name" value="Integrase_DNA_bind_dom"/>
</dbReference>
<evidence type="ECO:0000313" key="3">
    <source>
        <dbReference type="Proteomes" id="UP000198620"/>
    </source>
</evidence>
<proteinExistence type="predicted"/>
<keyword evidence="3" id="KW-1185">Reference proteome</keyword>
<accession>A0A1H7GCD3</accession>
<dbReference type="AlphaFoldDB" id="A0A1H7GCD3"/>
<evidence type="ECO:0000259" key="1">
    <source>
        <dbReference type="Pfam" id="PF13356"/>
    </source>
</evidence>
<sequence length="150" mass="16864">MLFTWKVLTRHGRRTLTAIEVGNAKPGDKPRKLRDGNGLILLGTPTAPDASSYVTPYTARKRCFSSAFTRSCDLPKPGQQRRAARQLMADGVDPVQNRRVQNARKTASAANTFRCVAEEWLTIKQRILAPSTQKKIKEYLMLTYIRDLAS</sequence>
<protein>
    <recommendedName>
        <fullName evidence="1">Integrase DNA-binding domain-containing protein</fullName>
    </recommendedName>
</protein>
<dbReference type="Gene3D" id="3.30.160.390">
    <property type="entry name" value="Integrase, DNA-binding domain"/>
    <property type="match status" value="1"/>
</dbReference>
<dbReference type="STRING" id="1233.SAMN05216387_101209"/>
<reference evidence="2 3" key="1">
    <citation type="submission" date="2016-10" db="EMBL/GenBank/DDBJ databases">
        <authorList>
            <person name="de Groot N.N."/>
        </authorList>
    </citation>
    <scope>NUCLEOTIDE SEQUENCE [LARGE SCALE GENOMIC DNA]</scope>
    <source>
        <strain evidence="2 3">Nv1</strain>
    </source>
</reference>
<dbReference type="OrthoDB" id="9775880at2"/>
<gene>
    <name evidence="2" type="ORF">SAMN05216387_101209</name>
</gene>
<dbReference type="InterPro" id="IPR038488">
    <property type="entry name" value="Integrase_DNA-bd_sf"/>
</dbReference>
<dbReference type="RefSeq" id="WP_143053018.1">
    <property type="nucleotide sequence ID" value="NZ_FOBH01000001.1"/>
</dbReference>
<dbReference type="Proteomes" id="UP000198620">
    <property type="component" value="Unassembled WGS sequence"/>
</dbReference>
<feature type="domain" description="Integrase DNA-binding" evidence="1">
    <location>
        <begin position="16"/>
        <end position="100"/>
    </location>
</feature>